<reference evidence="3" key="1">
    <citation type="submission" date="2019-04" db="EMBL/GenBank/DDBJ databases">
        <title>Sequencing of skin fungus with MAO and IRED activity.</title>
        <authorList>
            <person name="Marsaioli A.J."/>
            <person name="Bonatto J.M.C."/>
            <person name="Reis Junior O."/>
        </authorList>
    </citation>
    <scope>NUCLEOTIDE SEQUENCE</scope>
    <source>
        <strain evidence="3">28M1</strain>
    </source>
</reference>
<dbReference type="InterPro" id="IPR008271">
    <property type="entry name" value="Ser/Thr_kinase_AS"/>
</dbReference>
<comment type="caution">
    <text evidence="3">The sequence shown here is derived from an EMBL/GenBank/DDBJ whole genome shotgun (WGS) entry which is preliminary data.</text>
</comment>
<feature type="transmembrane region" description="Helical" evidence="1">
    <location>
        <begin position="21"/>
        <end position="40"/>
    </location>
</feature>
<evidence type="ECO:0000313" key="3">
    <source>
        <dbReference type="EMBL" id="KAF3042087.1"/>
    </source>
</evidence>
<feature type="domain" description="Protein kinase" evidence="2">
    <location>
        <begin position="80"/>
        <end position="398"/>
    </location>
</feature>
<accession>A0A9P4WTA3</accession>
<keyword evidence="1" id="KW-0812">Transmembrane</keyword>
<gene>
    <name evidence="3" type="ORF">E8E12_000906</name>
</gene>
<dbReference type="PROSITE" id="PS00108">
    <property type="entry name" value="PROTEIN_KINASE_ST"/>
    <property type="match status" value="1"/>
</dbReference>
<dbReference type="InterPro" id="IPR000719">
    <property type="entry name" value="Prot_kinase_dom"/>
</dbReference>
<dbReference type="GO" id="GO:0004672">
    <property type="term" value="F:protein kinase activity"/>
    <property type="evidence" value="ECO:0007669"/>
    <property type="project" value="InterPro"/>
</dbReference>
<keyword evidence="1" id="KW-1133">Transmembrane helix</keyword>
<evidence type="ECO:0000313" key="4">
    <source>
        <dbReference type="Proteomes" id="UP000758155"/>
    </source>
</evidence>
<keyword evidence="4" id="KW-1185">Reference proteome</keyword>
<keyword evidence="1" id="KW-0472">Membrane</keyword>
<dbReference type="Proteomes" id="UP000758155">
    <property type="component" value="Unassembled WGS sequence"/>
</dbReference>
<dbReference type="Pfam" id="PF00069">
    <property type="entry name" value="Pkinase"/>
    <property type="match status" value="1"/>
</dbReference>
<dbReference type="PROSITE" id="PS50011">
    <property type="entry name" value="PROTEIN_KINASE_DOM"/>
    <property type="match status" value="1"/>
</dbReference>
<proteinExistence type="predicted"/>
<dbReference type="SUPFAM" id="SSF56112">
    <property type="entry name" value="Protein kinase-like (PK-like)"/>
    <property type="match status" value="1"/>
</dbReference>
<name>A0A9P4WTA3_9PLEO</name>
<dbReference type="AlphaFoldDB" id="A0A9P4WTA3"/>
<dbReference type="GO" id="GO:0005524">
    <property type="term" value="F:ATP binding"/>
    <property type="evidence" value="ECO:0007669"/>
    <property type="project" value="InterPro"/>
</dbReference>
<evidence type="ECO:0000256" key="1">
    <source>
        <dbReference type="SAM" id="Phobius"/>
    </source>
</evidence>
<organism evidence="3 4">
    <name type="scientific">Didymella heteroderae</name>
    <dbReference type="NCBI Taxonomy" id="1769908"/>
    <lineage>
        <taxon>Eukaryota</taxon>
        <taxon>Fungi</taxon>
        <taxon>Dikarya</taxon>
        <taxon>Ascomycota</taxon>
        <taxon>Pezizomycotina</taxon>
        <taxon>Dothideomycetes</taxon>
        <taxon>Pleosporomycetidae</taxon>
        <taxon>Pleosporales</taxon>
        <taxon>Pleosporineae</taxon>
        <taxon>Didymellaceae</taxon>
        <taxon>Didymella</taxon>
    </lineage>
</organism>
<evidence type="ECO:0000259" key="2">
    <source>
        <dbReference type="PROSITE" id="PS50011"/>
    </source>
</evidence>
<dbReference type="OrthoDB" id="5337378at2759"/>
<dbReference type="InterPro" id="IPR011009">
    <property type="entry name" value="Kinase-like_dom_sf"/>
</dbReference>
<dbReference type="Gene3D" id="1.10.510.10">
    <property type="entry name" value="Transferase(Phosphotransferase) domain 1"/>
    <property type="match status" value="1"/>
</dbReference>
<protein>
    <recommendedName>
        <fullName evidence="2">Protein kinase domain-containing protein</fullName>
    </recommendedName>
</protein>
<sequence>MGRPFRISPPTRSLYHKPYRLVLVLLILILLKQHCLFLVYQDALAAKYSPTIFEYDFEHWQPWTPDEESAHLQDRIVANQATWRMLGHGWEGETFVYQDSVIKTFRPGRSPFRNCAPGAAEDKWPTEIPASLQFGGTENNSTISRDGFLPVKAYFMAVSSNTQAEWHLVTPLLRGGSLKDLAVKTRTEYMAYSDIDARYRPAFEGLLMSLQGLHEAGFCHDDIKPANIFVADDTRWILGDLGNVRHLSHPYHSSLLWSENEQLPDCRVNDNIRALKSYMSFVRDSASNTDAFNAQFFEKRGPLSRLFWSSAANASHLRAEDLRAESSVLHPRLEAKNPFEHIDSVPSPGYMWLSMLSRCWRYRRAVDDVLQTRMGDKMARWWAMTWLFGVPVVEVCGV</sequence>
<dbReference type="EMBL" id="SWKV01000017">
    <property type="protein sequence ID" value="KAF3042087.1"/>
    <property type="molecule type" value="Genomic_DNA"/>
</dbReference>